<keyword evidence="4 8" id="KW-0378">Hydrolase</keyword>
<dbReference type="InterPro" id="IPR011990">
    <property type="entry name" value="TPR-like_helical_dom_sf"/>
</dbReference>
<dbReference type="Proteomes" id="UP001144805">
    <property type="component" value="Unassembled WGS sequence"/>
</dbReference>
<evidence type="ECO:0000256" key="5">
    <source>
        <dbReference type="ARBA" id="ARBA00022833"/>
    </source>
</evidence>
<accession>A0A9X3E8T5</accession>
<dbReference type="Gene3D" id="1.25.40.10">
    <property type="entry name" value="Tetratricopeptide repeat domain"/>
    <property type="match status" value="1"/>
</dbReference>
<dbReference type="PANTHER" id="PTHR22726">
    <property type="entry name" value="METALLOENDOPEPTIDASE OMA1"/>
    <property type="match status" value="1"/>
</dbReference>
<evidence type="ECO:0000259" key="7">
    <source>
        <dbReference type="Pfam" id="PF01435"/>
    </source>
</evidence>
<dbReference type="SUPFAM" id="SSF48452">
    <property type="entry name" value="TPR-like"/>
    <property type="match status" value="1"/>
</dbReference>
<evidence type="ECO:0000313" key="8">
    <source>
        <dbReference type="EMBL" id="MCX5568900.1"/>
    </source>
</evidence>
<evidence type="ECO:0000256" key="6">
    <source>
        <dbReference type="ARBA" id="ARBA00023049"/>
    </source>
</evidence>
<dbReference type="GO" id="GO:0016020">
    <property type="term" value="C:membrane"/>
    <property type="evidence" value="ECO:0007669"/>
    <property type="project" value="TreeGrafter"/>
</dbReference>
<evidence type="ECO:0000313" key="9">
    <source>
        <dbReference type="Proteomes" id="UP001144805"/>
    </source>
</evidence>
<dbReference type="PANTHER" id="PTHR22726:SF1">
    <property type="entry name" value="METALLOENDOPEPTIDASE OMA1, MITOCHONDRIAL"/>
    <property type="match status" value="1"/>
</dbReference>
<dbReference type="AlphaFoldDB" id="A0A9X3E8T5"/>
<dbReference type="GO" id="GO:0046872">
    <property type="term" value="F:metal ion binding"/>
    <property type="evidence" value="ECO:0007669"/>
    <property type="project" value="UniProtKB-KW"/>
</dbReference>
<keyword evidence="5" id="KW-0862">Zinc</keyword>
<comment type="caution">
    <text evidence="8">The sequence shown here is derived from an EMBL/GenBank/DDBJ whole genome shotgun (WGS) entry which is preliminary data.</text>
</comment>
<sequence length="462" mass="49746">MTTSVQRVVRGLLGGVIGIALLAPLAVEPAAAQSRPNLVRDAETEALIQDYLRPIYKAAGLRATSVELYLVNNPSFNAFVAAGDKIFVNTGAIIDSKTPNELIGVLAHETGHLAGNHQIQLRQQLETAKTMAMIGSVVGMGAAIAGAASGSGDAARAGGGIAMGSNELIRRGLLAYQRSEEMAADRLALTYLDKSGQSAKGMITTFQRFADNTLFSSQGANPYLQSHPMPNERIDLIENAAKKSKFYNTKDSPELQARHDMVRAKLSAFSEDSMLVMRRYPPSDTSMPARYARAILAYRTGNSRAAIDQVGALIKSRPNFPYFYELQGQVLLESGRAKEAVAPLRKAVAAAPKSGLLRIMLGQALVEVGDPKSVDEAVKNLTIGLQTDPDMPIGHRTLARAYALRGDVAMADLATAQGEFAEGRYKEAKSRARRVQKQFKEGSPAWLRADDILSYTPPSKTN</sequence>
<dbReference type="EMBL" id="JAPKNK010000002">
    <property type="protein sequence ID" value="MCX5568900.1"/>
    <property type="molecule type" value="Genomic_DNA"/>
</dbReference>
<dbReference type="Gene3D" id="3.30.2010.10">
    <property type="entry name" value="Metalloproteases ('zincins'), catalytic domain"/>
    <property type="match status" value="1"/>
</dbReference>
<keyword evidence="2" id="KW-0645">Protease</keyword>
<keyword evidence="9" id="KW-1185">Reference proteome</keyword>
<dbReference type="GO" id="GO:0004222">
    <property type="term" value="F:metalloendopeptidase activity"/>
    <property type="evidence" value="ECO:0007669"/>
    <property type="project" value="InterPro"/>
</dbReference>
<proteinExistence type="predicted"/>
<dbReference type="Pfam" id="PF01435">
    <property type="entry name" value="Peptidase_M48"/>
    <property type="match status" value="1"/>
</dbReference>
<comment type="cofactor">
    <cofactor evidence="1">
        <name>Zn(2+)</name>
        <dbReference type="ChEBI" id="CHEBI:29105"/>
    </cofactor>
</comment>
<name>A0A9X3E8T5_9HYPH</name>
<keyword evidence="6 8" id="KW-0482">Metalloprotease</keyword>
<dbReference type="GO" id="GO:0051603">
    <property type="term" value="P:proteolysis involved in protein catabolic process"/>
    <property type="evidence" value="ECO:0007669"/>
    <property type="project" value="TreeGrafter"/>
</dbReference>
<dbReference type="CDD" id="cd07324">
    <property type="entry name" value="M48C_Oma1-like"/>
    <property type="match status" value="1"/>
</dbReference>
<evidence type="ECO:0000256" key="3">
    <source>
        <dbReference type="ARBA" id="ARBA00022723"/>
    </source>
</evidence>
<evidence type="ECO:0000256" key="4">
    <source>
        <dbReference type="ARBA" id="ARBA00022801"/>
    </source>
</evidence>
<gene>
    <name evidence="8" type="ORF">OSH07_06820</name>
</gene>
<feature type="domain" description="Peptidase M48" evidence="7">
    <location>
        <begin position="45"/>
        <end position="239"/>
    </location>
</feature>
<keyword evidence="3" id="KW-0479">Metal-binding</keyword>
<dbReference type="RefSeq" id="WP_266337855.1">
    <property type="nucleotide sequence ID" value="NZ_JAPKNK010000002.1"/>
</dbReference>
<dbReference type="EC" id="3.4.24.-" evidence="8"/>
<protein>
    <submittedName>
        <fullName evidence="8">M48 family metalloprotease</fullName>
        <ecNumber evidence="8">3.4.24.-</ecNumber>
    </submittedName>
</protein>
<dbReference type="Pfam" id="PF13432">
    <property type="entry name" value="TPR_16"/>
    <property type="match status" value="1"/>
</dbReference>
<organism evidence="8 9">
    <name type="scientific">Kaistia nematophila</name>
    <dbReference type="NCBI Taxonomy" id="2994654"/>
    <lineage>
        <taxon>Bacteria</taxon>
        <taxon>Pseudomonadati</taxon>
        <taxon>Pseudomonadota</taxon>
        <taxon>Alphaproteobacteria</taxon>
        <taxon>Hyphomicrobiales</taxon>
        <taxon>Kaistiaceae</taxon>
        <taxon>Kaistia</taxon>
    </lineage>
</organism>
<dbReference type="InterPro" id="IPR051156">
    <property type="entry name" value="Mito/Outer_Membr_Metalloprot"/>
</dbReference>
<dbReference type="InterPro" id="IPR001915">
    <property type="entry name" value="Peptidase_M48"/>
</dbReference>
<reference evidence="8" key="1">
    <citation type="submission" date="2022-11" db="EMBL/GenBank/DDBJ databases">
        <title>Biodiversity and phylogenetic relationships of bacteria.</title>
        <authorList>
            <person name="Machado R.A.R."/>
            <person name="Bhat A."/>
            <person name="Loulou A."/>
            <person name="Kallel S."/>
        </authorList>
    </citation>
    <scope>NUCLEOTIDE SEQUENCE</scope>
    <source>
        <strain evidence="8">K-TC2</strain>
    </source>
</reference>
<evidence type="ECO:0000256" key="1">
    <source>
        <dbReference type="ARBA" id="ARBA00001947"/>
    </source>
</evidence>
<evidence type="ECO:0000256" key="2">
    <source>
        <dbReference type="ARBA" id="ARBA00022670"/>
    </source>
</evidence>